<dbReference type="Gene3D" id="2.130.10.10">
    <property type="entry name" value="YVTN repeat-like/Quinoprotein amine dehydrogenase"/>
    <property type="match status" value="5"/>
</dbReference>
<evidence type="ECO:0000313" key="5">
    <source>
        <dbReference type="EMBL" id="CAF9933911.1"/>
    </source>
</evidence>
<dbReference type="Pfam" id="PF24883">
    <property type="entry name" value="NPHP3_N"/>
    <property type="match status" value="1"/>
</dbReference>
<feature type="repeat" description="WD" evidence="3">
    <location>
        <begin position="1234"/>
        <end position="1275"/>
    </location>
</feature>
<dbReference type="EMBL" id="CAJPDR010000366">
    <property type="protein sequence ID" value="CAF9933911.1"/>
    <property type="molecule type" value="Genomic_DNA"/>
</dbReference>
<dbReference type="PROSITE" id="PS50082">
    <property type="entry name" value="WD_REPEATS_2"/>
    <property type="match status" value="12"/>
</dbReference>
<name>A0A8H3FX70_9LECA</name>
<sequence length="1623" mass="183041">MGAISDFVAVFSRDSDKYLTIEKEVKALCEQALRAQHIEFLWQSRVKATESLEKKLRDRIDNYNDESENVADVKDLVAGRIILARWLDIEHVEKIVGQLFNVKGRAQHPKHGQNTVNSQARFRGYDGLHFHVTRQGRSDQQSYKPVIEIQVMSAFMWGFSTLEHDIEYKRLHGEPNEGLLLSLEMLKGIANTGEIALQMYDNQFFPAAKVSFEKGEFDPAKMQSSIRTVVAEVRLNEDDKKCLHDLKLTDPRHDMERIKTTKDQVLEGSCSWVLDDSAFVDWWTRDDSQFLWIHGDPGKGKTMMMIALIDEVSKRLNDRPGSNILAYFFCQNANIELNTTVSVLRGLIYLLIDQEKKLIRHVRKRYDNAGRRLFEDGNAQYALQEVLLDILKDPSLGNVYFAVDALDECDPTIHDLLKWIIHTNSQTSPRIKWLTTSRNQPAFIERLGRGHQLHTSLELNSLHVARAVASFIDHKVKELADLKLYSSELQLSVRMSLLEKAEDTFLWVALVCQELSDVRPQRVKSWLEEIPAGLPPLYERMLDQVFHQKDEHDIEVCRRILRAVVLTFRPLHLEEIAVFAEVSEDVRELVGYCGCFITIREEVAYLVHQSAKDFLSDGKRKNIFNSGQEHEHATMAHLCLEVMSNKLKKDICDFKAPGICLGDFDETRIYTHIPLHTQYACLHWVDHLQQAGHTEQETLFTHGDCKVYGFFQCHFLHWLEALSLMSKLSEAVLAINLLCSTPRLRKNTDLFSFVYDARRFVLEFRHVVETAPLQVYNSALVFSPKSSIIKRLFSHVIPVWIETLPIVEKDWTASLQALQGHSSPVLALLLSPNDHLLASASSDHIRLWDAVTGASRGTVELQETSAVAAMHFSPTGQLTSVSTNKIISHWDPTTGTSQDTLKGHTAPITKILFSPNGRLLASASDDQTIRIWDPSTGTLKSTFKGHSKWINSIVFSPNGQILASSSGDNTIRLWDPIEGAVQGTLKGHSESVDKLVFSPNSRLLASGSYDSTIRLWDPVARACRGTLEHCPYWGDAIAFSPNGQLLTSRSSHNTIKIWNSKGILRHTLEGHSAAITTLVFSPDGRLLVSASYDSTIRLWDPIAGTHQGTLEGHSDCIRAMVFFADGQRLASASSDHTIRLWEVVAEAPQGTLEGHSKQVTAVTLSPEGQMLASASADATVKVWSSVGVLQGTFTGHTYWVGAIVFSPNGQLLASASHDRTVRLWNIVTKTCDALIGHNDHVDAVAFSPNEWLLASASRDRTIRLWNYVTGGSRGTLKGHRDMIDAIVFSPNGRLLASGDKATIRLWNPVTGALQGTLRGHSSITSAIIFSLDGQHLASTHYDYTIRLWNIKKKTLIQQFEPDHGQNISIRQYGSELDIDGRLLEKLGHTYGKSLSFKYEESEPPLYCEPSQISSSLYDSPHGQGVADASYAVDFNKEWLPILFATVRKTTVKIALKITSNVARNGELNQQTQEAYRRYGRNPRGVDERLHFYLTYLQDVVPWGITINHIPAERFNDSPVSSTKEEIQLLTLSGKIFMSGFVSMEESHAMAEGIAADEAYSKWLDGNFVPDDRKWRFFTGLAENSFFKCHRFDEWDLLHDFDPMLDAQDVATFLQQEYNRVSFH</sequence>
<dbReference type="InterPro" id="IPR027417">
    <property type="entry name" value="P-loop_NTPase"/>
</dbReference>
<dbReference type="Gene3D" id="3.40.50.300">
    <property type="entry name" value="P-loop containing nucleotide triphosphate hydrolases"/>
    <property type="match status" value="1"/>
</dbReference>
<dbReference type="PROSITE" id="PS00678">
    <property type="entry name" value="WD_REPEATS_1"/>
    <property type="match status" value="3"/>
</dbReference>
<keyword evidence="2" id="KW-0677">Repeat</keyword>
<dbReference type="InterPro" id="IPR020472">
    <property type="entry name" value="WD40_PAC1"/>
</dbReference>
<feature type="repeat" description="WD" evidence="3">
    <location>
        <begin position="985"/>
        <end position="1017"/>
    </location>
</feature>
<evidence type="ECO:0000256" key="2">
    <source>
        <dbReference type="ARBA" id="ARBA00022737"/>
    </source>
</evidence>
<dbReference type="Proteomes" id="UP000664203">
    <property type="component" value="Unassembled WGS sequence"/>
</dbReference>
<dbReference type="InterPro" id="IPR015943">
    <property type="entry name" value="WD40/YVTN_repeat-like_dom_sf"/>
</dbReference>
<feature type="repeat" description="WD" evidence="3">
    <location>
        <begin position="943"/>
        <end position="975"/>
    </location>
</feature>
<dbReference type="CDD" id="cd05399">
    <property type="entry name" value="NT_Rel-Spo_like"/>
    <property type="match status" value="1"/>
</dbReference>
<feature type="repeat" description="WD" evidence="3">
    <location>
        <begin position="818"/>
        <end position="858"/>
    </location>
</feature>
<dbReference type="InterPro" id="IPR001680">
    <property type="entry name" value="WD40_rpt"/>
</dbReference>
<feature type="repeat" description="WD" evidence="3">
    <location>
        <begin position="1152"/>
        <end position="1184"/>
    </location>
</feature>
<dbReference type="PRINTS" id="PR00320">
    <property type="entry name" value="GPROTEINBRPT"/>
</dbReference>
<dbReference type="OrthoDB" id="674604at2759"/>
<dbReference type="Gene3D" id="3.30.460.10">
    <property type="entry name" value="Beta Polymerase, domain 2"/>
    <property type="match status" value="1"/>
</dbReference>
<feature type="repeat" description="WD" evidence="3">
    <location>
        <begin position="901"/>
        <end position="942"/>
    </location>
</feature>
<dbReference type="SUPFAM" id="SSF81301">
    <property type="entry name" value="Nucleotidyltransferase"/>
    <property type="match status" value="1"/>
</dbReference>
<dbReference type="InterPro" id="IPR056884">
    <property type="entry name" value="NPHP3-like_N"/>
</dbReference>
<feature type="repeat" description="WD" evidence="3">
    <location>
        <begin position="1317"/>
        <end position="1358"/>
    </location>
</feature>
<dbReference type="InterPro" id="IPR007685">
    <property type="entry name" value="RelA_SpoT"/>
</dbReference>
<dbReference type="PROSITE" id="PS50294">
    <property type="entry name" value="WD_REPEATS_REGION"/>
    <property type="match status" value="11"/>
</dbReference>
<feature type="domain" description="NACHT" evidence="4">
    <location>
        <begin position="289"/>
        <end position="438"/>
    </location>
</feature>
<evidence type="ECO:0000259" key="4">
    <source>
        <dbReference type="PROSITE" id="PS50837"/>
    </source>
</evidence>
<dbReference type="Pfam" id="PF00400">
    <property type="entry name" value="WD40"/>
    <property type="match status" value="12"/>
</dbReference>
<protein>
    <recommendedName>
        <fullName evidence="4">NACHT domain-containing protein</fullName>
    </recommendedName>
</protein>
<dbReference type="SMART" id="SM00320">
    <property type="entry name" value="WD40"/>
    <property type="match status" value="13"/>
</dbReference>
<feature type="repeat" description="WD" evidence="3">
    <location>
        <begin position="1068"/>
        <end position="1100"/>
    </location>
</feature>
<feature type="repeat" description="WD" evidence="3">
    <location>
        <begin position="1036"/>
        <end position="1059"/>
    </location>
</feature>
<dbReference type="PANTHER" id="PTHR19848">
    <property type="entry name" value="WD40 REPEAT PROTEIN"/>
    <property type="match status" value="1"/>
</dbReference>
<evidence type="ECO:0000313" key="6">
    <source>
        <dbReference type="Proteomes" id="UP000664203"/>
    </source>
</evidence>
<reference evidence="5" key="1">
    <citation type="submission" date="2021-03" db="EMBL/GenBank/DDBJ databases">
        <authorList>
            <person name="Tagirdzhanova G."/>
        </authorList>
    </citation>
    <scope>NUCLEOTIDE SEQUENCE</scope>
</reference>
<feature type="repeat" description="WD" evidence="3">
    <location>
        <begin position="1276"/>
        <end position="1307"/>
    </location>
</feature>
<dbReference type="SUPFAM" id="SSF50978">
    <property type="entry name" value="WD40 repeat-like"/>
    <property type="match status" value="2"/>
</dbReference>
<dbReference type="PROSITE" id="PS50837">
    <property type="entry name" value="NACHT"/>
    <property type="match status" value="1"/>
</dbReference>
<dbReference type="CDD" id="cd00200">
    <property type="entry name" value="WD40"/>
    <property type="match status" value="1"/>
</dbReference>
<proteinExistence type="predicted"/>
<gene>
    <name evidence="5" type="ORF">ALECFALPRED_005788</name>
</gene>
<dbReference type="SUPFAM" id="SSF52540">
    <property type="entry name" value="P-loop containing nucleoside triphosphate hydrolases"/>
    <property type="match status" value="1"/>
</dbReference>
<dbReference type="Pfam" id="PF04607">
    <property type="entry name" value="RelA_SpoT"/>
    <property type="match status" value="1"/>
</dbReference>
<keyword evidence="6" id="KW-1185">Reference proteome</keyword>
<dbReference type="InterPro" id="IPR043519">
    <property type="entry name" value="NT_sf"/>
</dbReference>
<dbReference type="InterPro" id="IPR007111">
    <property type="entry name" value="NACHT_NTPase"/>
</dbReference>
<accession>A0A8H3FX70</accession>
<feature type="repeat" description="WD" evidence="3">
    <location>
        <begin position="1193"/>
        <end position="1226"/>
    </location>
</feature>
<dbReference type="GO" id="GO:0015969">
    <property type="term" value="P:guanosine tetraphosphate metabolic process"/>
    <property type="evidence" value="ECO:0007669"/>
    <property type="project" value="InterPro"/>
</dbReference>
<dbReference type="InterPro" id="IPR019775">
    <property type="entry name" value="WD40_repeat_CS"/>
</dbReference>
<evidence type="ECO:0000256" key="1">
    <source>
        <dbReference type="ARBA" id="ARBA00022574"/>
    </source>
</evidence>
<dbReference type="PANTHER" id="PTHR19848:SF8">
    <property type="entry name" value="F-BOX AND WD REPEAT DOMAIN CONTAINING 7"/>
    <property type="match status" value="1"/>
</dbReference>
<comment type="caution">
    <text evidence="5">The sequence shown here is derived from an EMBL/GenBank/DDBJ whole genome shotgun (WGS) entry which is preliminary data.</text>
</comment>
<evidence type="ECO:0000256" key="3">
    <source>
        <dbReference type="PROSITE-ProRule" id="PRU00221"/>
    </source>
</evidence>
<feature type="repeat" description="WD" evidence="3">
    <location>
        <begin position="1110"/>
        <end position="1143"/>
    </location>
</feature>
<organism evidence="5 6">
    <name type="scientific">Alectoria fallacina</name>
    <dbReference type="NCBI Taxonomy" id="1903189"/>
    <lineage>
        <taxon>Eukaryota</taxon>
        <taxon>Fungi</taxon>
        <taxon>Dikarya</taxon>
        <taxon>Ascomycota</taxon>
        <taxon>Pezizomycotina</taxon>
        <taxon>Lecanoromycetes</taxon>
        <taxon>OSLEUM clade</taxon>
        <taxon>Lecanoromycetidae</taxon>
        <taxon>Lecanorales</taxon>
        <taxon>Lecanorineae</taxon>
        <taxon>Parmeliaceae</taxon>
        <taxon>Alectoria</taxon>
    </lineage>
</organism>
<dbReference type="InterPro" id="IPR036322">
    <property type="entry name" value="WD40_repeat_dom_sf"/>
</dbReference>
<keyword evidence="1 3" id="KW-0853">WD repeat</keyword>
<dbReference type="SMART" id="SM00954">
    <property type="entry name" value="RelA_SpoT"/>
    <property type="match status" value="1"/>
</dbReference>